<sequence length="287" mass="32985">MTKATKHFSNRIAIVFDFDDTLVPDSFDSLLESCDINAHQFRQQRIQPLINQEWDKILARFYALIDESIKQNNQITQEYLCCFGKSLTPFEGVSQMFKTLREKARVINPKIEIEYYLITCGMAEVARHNPIASNFRAIWGCEFDYNKDGGIHFMKKLVTHTEKTRYLFQIAKGIDQVEDDEKMFLFRDIPQEEMHIPLSQMIYVGDGASDIPCFSVLNEEGGIAIGVYKDSSTPEEWSKQVNIFRNQRVANIASANYSENSELMQSLKLAVEGICKKISLYQLSVGE</sequence>
<proteinExistence type="predicted"/>
<dbReference type="InterPro" id="IPR023214">
    <property type="entry name" value="HAD_sf"/>
</dbReference>
<dbReference type="GO" id="GO:0016787">
    <property type="term" value="F:hydrolase activity"/>
    <property type="evidence" value="ECO:0007669"/>
    <property type="project" value="UniProtKB-KW"/>
</dbReference>
<dbReference type="InterPro" id="IPR036412">
    <property type="entry name" value="HAD-like_sf"/>
</dbReference>
<comment type="caution">
    <text evidence="1">The sequence shown here is derived from an EMBL/GenBank/DDBJ whole genome shotgun (WGS) entry which is preliminary data.</text>
</comment>
<dbReference type="Gene3D" id="3.40.50.1000">
    <property type="entry name" value="HAD superfamily/HAD-like"/>
    <property type="match status" value="1"/>
</dbReference>
<gene>
    <name evidence="1" type="ORF">IQ247_06115</name>
</gene>
<protein>
    <submittedName>
        <fullName evidence="1">Haloacid dehalogenase-like hydrolase</fullName>
    </submittedName>
</protein>
<reference evidence="1" key="1">
    <citation type="submission" date="2020-10" db="EMBL/GenBank/DDBJ databases">
        <authorList>
            <person name="Castelo-Branco R."/>
            <person name="Eusebio N."/>
            <person name="Adriana R."/>
            <person name="Vieira A."/>
            <person name="Brugerolle De Fraissinette N."/>
            <person name="Rezende De Castro R."/>
            <person name="Schneider M.P."/>
            <person name="Vasconcelos V."/>
            <person name="Leao P.N."/>
        </authorList>
    </citation>
    <scope>NUCLEOTIDE SEQUENCE</scope>
    <source>
        <strain evidence="1">LEGE 06105</strain>
    </source>
</reference>
<dbReference type="RefSeq" id="WP_193918070.1">
    <property type="nucleotide sequence ID" value="NZ_JADEWL010000012.1"/>
</dbReference>
<dbReference type="AlphaFoldDB" id="A0A8J7JZS8"/>
<dbReference type="SUPFAM" id="SSF56784">
    <property type="entry name" value="HAD-like"/>
    <property type="match status" value="1"/>
</dbReference>
<organism evidence="1 2">
    <name type="scientific">Plectonema cf. radiosum LEGE 06105</name>
    <dbReference type="NCBI Taxonomy" id="945769"/>
    <lineage>
        <taxon>Bacteria</taxon>
        <taxon>Bacillati</taxon>
        <taxon>Cyanobacteriota</taxon>
        <taxon>Cyanophyceae</taxon>
        <taxon>Oscillatoriophycideae</taxon>
        <taxon>Oscillatoriales</taxon>
        <taxon>Microcoleaceae</taxon>
        <taxon>Plectonema</taxon>
    </lineage>
</organism>
<keyword evidence="2" id="KW-1185">Reference proteome</keyword>
<evidence type="ECO:0000313" key="2">
    <source>
        <dbReference type="Proteomes" id="UP000620559"/>
    </source>
</evidence>
<keyword evidence="1" id="KW-0378">Hydrolase</keyword>
<evidence type="ECO:0000313" key="1">
    <source>
        <dbReference type="EMBL" id="MBE9212287.1"/>
    </source>
</evidence>
<name>A0A8J7JZS8_9CYAN</name>
<accession>A0A8J7JZS8</accession>
<dbReference type="EMBL" id="JADEWL010000012">
    <property type="protein sequence ID" value="MBE9212287.1"/>
    <property type="molecule type" value="Genomic_DNA"/>
</dbReference>
<dbReference type="Proteomes" id="UP000620559">
    <property type="component" value="Unassembled WGS sequence"/>
</dbReference>